<organism evidence="3 4">
    <name type="scientific">Vreelandella sulfidaeris</name>
    <dbReference type="NCBI Taxonomy" id="115553"/>
    <lineage>
        <taxon>Bacteria</taxon>
        <taxon>Pseudomonadati</taxon>
        <taxon>Pseudomonadota</taxon>
        <taxon>Gammaproteobacteria</taxon>
        <taxon>Oceanospirillales</taxon>
        <taxon>Halomonadaceae</taxon>
        <taxon>Vreelandella</taxon>
    </lineage>
</organism>
<evidence type="ECO:0000256" key="1">
    <source>
        <dbReference type="ARBA" id="ARBA00022679"/>
    </source>
</evidence>
<accession>A0A455TZJ7</accession>
<dbReference type="AlphaFoldDB" id="A0A455TZJ7"/>
<keyword evidence="1" id="KW-0808">Transferase</keyword>
<dbReference type="SMART" id="SM00672">
    <property type="entry name" value="CAP10"/>
    <property type="match status" value="1"/>
</dbReference>
<dbReference type="Pfam" id="PF05686">
    <property type="entry name" value="Glyco_transf_90"/>
    <property type="match status" value="1"/>
</dbReference>
<protein>
    <submittedName>
        <fullName evidence="3">LPS A protein</fullName>
    </submittedName>
</protein>
<evidence type="ECO:0000313" key="3">
    <source>
        <dbReference type="EMBL" id="BBI58725.1"/>
    </source>
</evidence>
<evidence type="ECO:0000259" key="2">
    <source>
        <dbReference type="SMART" id="SM00672"/>
    </source>
</evidence>
<dbReference type="InterPro" id="IPR006598">
    <property type="entry name" value="CAP10"/>
</dbReference>
<dbReference type="Proteomes" id="UP000320231">
    <property type="component" value="Chromosome"/>
</dbReference>
<dbReference type="EMBL" id="AP019514">
    <property type="protein sequence ID" value="BBI58725.1"/>
    <property type="molecule type" value="Genomic_DNA"/>
</dbReference>
<dbReference type="PANTHER" id="PTHR12203">
    <property type="entry name" value="KDEL LYS-ASP-GLU-LEU CONTAINING - RELATED"/>
    <property type="match status" value="1"/>
</dbReference>
<dbReference type="KEGG" id="hsr:HSBAA_00310"/>
<evidence type="ECO:0000313" key="4">
    <source>
        <dbReference type="Proteomes" id="UP000320231"/>
    </source>
</evidence>
<name>A0A455TZJ7_9GAMM</name>
<dbReference type="InterPro" id="IPR051091">
    <property type="entry name" value="O-Glucosyltr/Glycosyltrsf_90"/>
</dbReference>
<dbReference type="GO" id="GO:0016740">
    <property type="term" value="F:transferase activity"/>
    <property type="evidence" value="ECO:0007669"/>
    <property type="project" value="UniProtKB-KW"/>
</dbReference>
<proteinExistence type="predicted"/>
<dbReference type="PANTHER" id="PTHR12203:SF35">
    <property type="entry name" value="PROTEIN O-GLUCOSYLTRANSFERASE 1"/>
    <property type="match status" value="1"/>
</dbReference>
<reference evidence="3 4" key="1">
    <citation type="journal article" date="2019" name="Microbiol. Resour. Announc.">
        <title>Complete Genome Sequence of Halomonas sulfidaeris Strain Esulfide1 Isolated from a Metal Sulfide Rock at a Depth of 2,200 Meters, Obtained Using Nanopore Sequencing.</title>
        <authorList>
            <person name="Saito M."/>
            <person name="Nishigata A."/>
            <person name="Galipon J."/>
            <person name="Arakawa K."/>
        </authorList>
    </citation>
    <scope>NUCLEOTIDE SEQUENCE [LARGE SCALE GENOMIC DNA]</scope>
    <source>
        <strain evidence="3 4">ATCC BAA-803</strain>
    </source>
</reference>
<gene>
    <name evidence="3" type="ORF">HSBAA_00310</name>
</gene>
<sequence length="369" mass="43146">MHKLIFYTTGLLGALPPRTLFRNRRETILAAFDTLPAVEQEALIARVTYYNKLDASVALSSSAISNRDFILSSRKSTYHLDFYHIAKYFPKSAAYHYRFGDKTFVPDVPTFVKSRPIYGDNRNSILLKLNSVRHFYKVKDTYRYNAKKDMLVWRGAAHQPHRRSFLDQCRDLDRCDVGATDNHAETATYRKPFMSIEQQLEHKFIFSIEGNDVATNLKWILASNSLCFMKRPIYETWLMEGTLIPGYHYVEVSDDFSDLHEKIDYYLSCPEEAQTIIQNANRYIADFYHPFREKLIALWVFEHYLRRTHQTYQPLPVTYKRASHFMQYRQEIDGLRAVAVLPVIFFHAGFSWFSGGYVGVDVFLLLAVT</sequence>
<feature type="domain" description="Glycosyl transferase CAP10" evidence="2">
    <location>
        <begin position="104"/>
        <end position="299"/>
    </location>
</feature>